<organism evidence="6 7">
    <name type="scientific">Kineococcus rhizosphaerae</name>
    <dbReference type="NCBI Taxonomy" id="559628"/>
    <lineage>
        <taxon>Bacteria</taxon>
        <taxon>Bacillati</taxon>
        <taxon>Actinomycetota</taxon>
        <taxon>Actinomycetes</taxon>
        <taxon>Kineosporiales</taxon>
        <taxon>Kineosporiaceae</taxon>
        <taxon>Kineococcus</taxon>
    </lineage>
</organism>
<evidence type="ECO:0000256" key="3">
    <source>
        <dbReference type="ARBA" id="ARBA00022801"/>
    </source>
</evidence>
<dbReference type="SUPFAM" id="SSF53187">
    <property type="entry name" value="Zn-dependent exopeptidases"/>
    <property type="match status" value="1"/>
</dbReference>
<dbReference type="GO" id="GO:0008233">
    <property type="term" value="F:peptidase activity"/>
    <property type="evidence" value="ECO:0007669"/>
    <property type="project" value="UniProtKB-KW"/>
</dbReference>
<evidence type="ECO:0000313" key="6">
    <source>
        <dbReference type="EMBL" id="PRY17464.1"/>
    </source>
</evidence>
<sequence>MKGTSPVAGPTASRTGAAVPPERPRPQRLCSVADVSDDTRISSLRAASAAQDATTRADLEALVRIPSVSARAFDAGHVHASAAAVADLLRGAGMPRVDVVTARAGDLESHPAVIARRPAPAGAPTVLLYAHHDVQPPGRDGDWSSPPFEPTERDGRLFGRGAADDKAGVMAHVHALRTLLPTWGPDEGVGVTVFVEGEEEIGSPTFAAFLTEHREALAADVIVVADSGNWRVGVPALTTTLRGLVDCDVTVDVLSHAVHSGVNGGPVLDALTSLARLLATLHDENGDVAVDGLVRGHAPLVDLDEATFRADAGVLPEVRLAGTGTIADRLWTKPAIAVTGLDATPVDLVSNTLIPSARAKISMRLAPGQDPAAAMTALRRHLLANAPFGARVRVDDGDEGQAFSADTSTRAYEVARAALTEAFGAETVEMGMGGSIPFIADLSAVYPRAAILVTGVEDPDSRAHGADESLHLADFARACLGEVLLLDGLSRES</sequence>
<feature type="region of interest" description="Disordered" evidence="4">
    <location>
        <begin position="1"/>
        <end position="34"/>
    </location>
</feature>
<dbReference type="InterPro" id="IPR051458">
    <property type="entry name" value="Cyt/Met_Dipeptidase"/>
</dbReference>
<dbReference type="Proteomes" id="UP000238083">
    <property type="component" value="Unassembled WGS sequence"/>
</dbReference>
<protein>
    <submittedName>
        <fullName evidence="6">Acetylornithine deacetylase/succinyl-diaminopimelate desuccinylase-like protein</fullName>
    </submittedName>
</protein>
<dbReference type="AlphaFoldDB" id="A0A2T0R8N8"/>
<dbReference type="NCBIfam" id="NF005914">
    <property type="entry name" value="PRK07907.1"/>
    <property type="match status" value="1"/>
</dbReference>
<evidence type="ECO:0000313" key="7">
    <source>
        <dbReference type="Proteomes" id="UP000238083"/>
    </source>
</evidence>
<dbReference type="GO" id="GO:0006508">
    <property type="term" value="P:proteolysis"/>
    <property type="evidence" value="ECO:0007669"/>
    <property type="project" value="UniProtKB-KW"/>
</dbReference>
<dbReference type="PANTHER" id="PTHR43270:SF12">
    <property type="entry name" value="SUCCINYL-DIAMINOPIMELATE DESUCCINYLASE"/>
    <property type="match status" value="1"/>
</dbReference>
<dbReference type="Pfam" id="PF07687">
    <property type="entry name" value="M20_dimer"/>
    <property type="match status" value="1"/>
</dbReference>
<name>A0A2T0R8N8_9ACTN</name>
<dbReference type="Pfam" id="PF01546">
    <property type="entry name" value="Peptidase_M20"/>
    <property type="match status" value="1"/>
</dbReference>
<dbReference type="OrthoDB" id="9761532at2"/>
<evidence type="ECO:0000256" key="2">
    <source>
        <dbReference type="ARBA" id="ARBA00022723"/>
    </source>
</evidence>
<keyword evidence="7" id="KW-1185">Reference proteome</keyword>
<keyword evidence="2" id="KW-0479">Metal-binding</keyword>
<dbReference type="Gene3D" id="3.30.70.360">
    <property type="match status" value="1"/>
</dbReference>
<dbReference type="InterPro" id="IPR002933">
    <property type="entry name" value="Peptidase_M20"/>
</dbReference>
<keyword evidence="1" id="KW-0645">Protease</keyword>
<dbReference type="Gene3D" id="3.40.630.10">
    <property type="entry name" value="Zn peptidases"/>
    <property type="match status" value="1"/>
</dbReference>
<comment type="caution">
    <text evidence="6">The sequence shown here is derived from an EMBL/GenBank/DDBJ whole genome shotgun (WGS) entry which is preliminary data.</text>
</comment>
<keyword evidence="3" id="KW-0378">Hydrolase</keyword>
<dbReference type="InterPro" id="IPR011650">
    <property type="entry name" value="Peptidase_M20_dimer"/>
</dbReference>
<reference evidence="6 7" key="1">
    <citation type="submission" date="2018-03" db="EMBL/GenBank/DDBJ databases">
        <title>Genomic Encyclopedia of Archaeal and Bacterial Type Strains, Phase II (KMG-II): from individual species to whole genera.</title>
        <authorList>
            <person name="Goeker M."/>
        </authorList>
    </citation>
    <scope>NUCLEOTIDE SEQUENCE [LARGE SCALE GENOMIC DNA]</scope>
    <source>
        <strain evidence="6 7">DSM 19711</strain>
    </source>
</reference>
<gene>
    <name evidence="6" type="ORF">CLV37_102427</name>
</gene>
<dbReference type="EMBL" id="PVZF01000002">
    <property type="protein sequence ID" value="PRY17464.1"/>
    <property type="molecule type" value="Genomic_DNA"/>
</dbReference>
<dbReference type="PANTHER" id="PTHR43270">
    <property type="entry name" value="BETA-ALA-HIS DIPEPTIDASE"/>
    <property type="match status" value="1"/>
</dbReference>
<proteinExistence type="predicted"/>
<accession>A0A2T0R8N8</accession>
<evidence type="ECO:0000256" key="1">
    <source>
        <dbReference type="ARBA" id="ARBA00022670"/>
    </source>
</evidence>
<evidence type="ECO:0000256" key="4">
    <source>
        <dbReference type="SAM" id="MobiDB-lite"/>
    </source>
</evidence>
<dbReference type="GO" id="GO:0046872">
    <property type="term" value="F:metal ion binding"/>
    <property type="evidence" value="ECO:0007669"/>
    <property type="project" value="UniProtKB-KW"/>
</dbReference>
<evidence type="ECO:0000259" key="5">
    <source>
        <dbReference type="Pfam" id="PF07687"/>
    </source>
</evidence>
<feature type="domain" description="Peptidase M20 dimerisation" evidence="5">
    <location>
        <begin position="240"/>
        <end position="386"/>
    </location>
</feature>